<organism evidence="2 3">
    <name type="scientific">Ancylobacter pratisalsi</name>
    <dbReference type="NCBI Taxonomy" id="1745854"/>
    <lineage>
        <taxon>Bacteria</taxon>
        <taxon>Pseudomonadati</taxon>
        <taxon>Pseudomonadota</taxon>
        <taxon>Alphaproteobacteria</taxon>
        <taxon>Hyphomicrobiales</taxon>
        <taxon>Xanthobacteraceae</taxon>
        <taxon>Ancylobacter</taxon>
    </lineage>
</organism>
<reference evidence="2 3" key="1">
    <citation type="submission" date="2020-02" db="EMBL/GenBank/DDBJ databases">
        <authorList>
            <person name="Li G."/>
        </authorList>
    </citation>
    <scope>NUCLEOTIDE SEQUENCE [LARGE SCALE GENOMIC DNA]</scope>
    <source>
        <strain evidence="2 3">DSM 102029</strain>
        <plasmid evidence="3">plgm</plasmid>
    </source>
</reference>
<keyword evidence="2" id="KW-0614">Plasmid</keyword>
<evidence type="ECO:0000313" key="2">
    <source>
        <dbReference type="EMBL" id="QIB36552.1"/>
    </source>
</evidence>
<name>A0A6P1YTU6_9HYPH</name>
<dbReference type="Proteomes" id="UP000464751">
    <property type="component" value="Plasmid pLGM"/>
</dbReference>
<evidence type="ECO:0000256" key="1">
    <source>
        <dbReference type="SAM" id="MobiDB-lite"/>
    </source>
</evidence>
<keyword evidence="3" id="KW-1185">Reference proteome</keyword>
<dbReference type="KEGG" id="apra:G3A50_22315"/>
<accession>A0A6P1YTU6</accession>
<proteinExistence type="predicted"/>
<dbReference type="EMBL" id="CP048631">
    <property type="protein sequence ID" value="QIB36552.1"/>
    <property type="molecule type" value="Genomic_DNA"/>
</dbReference>
<gene>
    <name evidence="2" type="ORF">G3A50_22315</name>
</gene>
<evidence type="ECO:0000313" key="3">
    <source>
        <dbReference type="Proteomes" id="UP000464751"/>
    </source>
</evidence>
<feature type="region of interest" description="Disordered" evidence="1">
    <location>
        <begin position="62"/>
        <end position="87"/>
    </location>
</feature>
<dbReference type="RefSeq" id="WP_163078374.1">
    <property type="nucleotide sequence ID" value="NZ_CP048631.1"/>
</dbReference>
<sequence length="87" mass="9601">MKTDEDLIDGLSGIALYLGWSKNRVKHACRDHGLPVFRIGRRVFARKSTITRWLSDLEATISPSNVAPNQPEGGKQLDMFDGSDADG</sequence>
<dbReference type="AlphaFoldDB" id="A0A6P1YTU6"/>
<geneLocation type="plasmid" evidence="3">
    <name>plgm</name>
</geneLocation>
<protein>
    <submittedName>
        <fullName evidence="2">Helix-turn-helix domain-containing protein</fullName>
    </submittedName>
</protein>